<dbReference type="GO" id="GO:0005737">
    <property type="term" value="C:cytoplasm"/>
    <property type="evidence" value="ECO:0007669"/>
    <property type="project" value="TreeGrafter"/>
</dbReference>
<dbReference type="PANTHER" id="PTHR11999:SF165">
    <property type="entry name" value="DECARBOXYLASE, PUTATIVE (AFU_ORTHOLOGUE AFUA_2G04980)-RELATED"/>
    <property type="match status" value="1"/>
</dbReference>
<evidence type="ECO:0000256" key="4">
    <source>
        <dbReference type="ARBA" id="ARBA00023239"/>
    </source>
</evidence>
<feature type="modified residue" description="N6-(pyridoxal phosphate)lysine" evidence="5">
    <location>
        <position position="319"/>
    </location>
</feature>
<dbReference type="InterPro" id="IPR002129">
    <property type="entry name" value="PyrdxlP-dep_de-COase"/>
</dbReference>
<evidence type="ECO:0000313" key="7">
    <source>
        <dbReference type="EMBL" id="KAF2657795.1"/>
    </source>
</evidence>
<dbReference type="InterPro" id="IPR010977">
    <property type="entry name" value="Aromatic_deC"/>
</dbReference>
<reference evidence="7" key="1">
    <citation type="journal article" date="2020" name="Stud. Mycol.">
        <title>101 Dothideomycetes genomes: a test case for predicting lifestyles and emergence of pathogens.</title>
        <authorList>
            <person name="Haridas S."/>
            <person name="Albert R."/>
            <person name="Binder M."/>
            <person name="Bloem J."/>
            <person name="Labutti K."/>
            <person name="Salamov A."/>
            <person name="Andreopoulos B."/>
            <person name="Baker S."/>
            <person name="Barry K."/>
            <person name="Bills G."/>
            <person name="Bluhm B."/>
            <person name="Cannon C."/>
            <person name="Castanera R."/>
            <person name="Culley D."/>
            <person name="Daum C."/>
            <person name="Ezra D."/>
            <person name="Gonzalez J."/>
            <person name="Henrissat B."/>
            <person name="Kuo A."/>
            <person name="Liang C."/>
            <person name="Lipzen A."/>
            <person name="Lutzoni F."/>
            <person name="Magnuson J."/>
            <person name="Mondo S."/>
            <person name="Nolan M."/>
            <person name="Ohm R."/>
            <person name="Pangilinan J."/>
            <person name="Park H.-J."/>
            <person name="Ramirez L."/>
            <person name="Alfaro M."/>
            <person name="Sun H."/>
            <person name="Tritt A."/>
            <person name="Yoshinaga Y."/>
            <person name="Zwiers L.-H."/>
            <person name="Turgeon B."/>
            <person name="Goodwin S."/>
            <person name="Spatafora J."/>
            <person name="Crous P."/>
            <person name="Grigoriev I."/>
        </authorList>
    </citation>
    <scope>NUCLEOTIDE SEQUENCE</scope>
    <source>
        <strain evidence="7">CBS 122681</strain>
    </source>
</reference>
<dbReference type="InterPro" id="IPR015422">
    <property type="entry name" value="PyrdxlP-dep_Trfase_small"/>
</dbReference>
<keyword evidence="8" id="KW-1185">Reference proteome</keyword>
<organism evidence="7 8">
    <name type="scientific">Lophiostoma macrostomum CBS 122681</name>
    <dbReference type="NCBI Taxonomy" id="1314788"/>
    <lineage>
        <taxon>Eukaryota</taxon>
        <taxon>Fungi</taxon>
        <taxon>Dikarya</taxon>
        <taxon>Ascomycota</taxon>
        <taxon>Pezizomycotina</taxon>
        <taxon>Dothideomycetes</taxon>
        <taxon>Pleosporomycetidae</taxon>
        <taxon>Pleosporales</taxon>
        <taxon>Lophiostomataceae</taxon>
        <taxon>Lophiostoma</taxon>
    </lineage>
</organism>
<dbReference type="SUPFAM" id="SSF53383">
    <property type="entry name" value="PLP-dependent transferases"/>
    <property type="match status" value="1"/>
</dbReference>
<name>A0A6A6TCQ2_9PLEO</name>
<evidence type="ECO:0000256" key="5">
    <source>
        <dbReference type="PIRSR" id="PIRSR602129-50"/>
    </source>
</evidence>
<dbReference type="InterPro" id="IPR015421">
    <property type="entry name" value="PyrdxlP-dep_Trfase_major"/>
</dbReference>
<dbReference type="Proteomes" id="UP000799324">
    <property type="component" value="Unassembled WGS sequence"/>
</dbReference>
<dbReference type="InterPro" id="IPR015424">
    <property type="entry name" value="PyrdxlP-dep_Trfase"/>
</dbReference>
<dbReference type="OrthoDB" id="2161780at2759"/>
<proteinExistence type="inferred from homology"/>
<dbReference type="GO" id="GO:0030170">
    <property type="term" value="F:pyridoxal phosphate binding"/>
    <property type="evidence" value="ECO:0007669"/>
    <property type="project" value="InterPro"/>
</dbReference>
<dbReference type="AlphaFoldDB" id="A0A6A6TCQ2"/>
<gene>
    <name evidence="7" type="ORF">K491DRAFT_654056</name>
</gene>
<evidence type="ECO:0000256" key="1">
    <source>
        <dbReference type="ARBA" id="ARBA00001933"/>
    </source>
</evidence>
<accession>A0A6A6TCQ2</accession>
<dbReference type="EMBL" id="MU004321">
    <property type="protein sequence ID" value="KAF2657795.1"/>
    <property type="molecule type" value="Genomic_DNA"/>
</dbReference>
<comment type="cofactor">
    <cofactor evidence="1 5 6">
        <name>pyridoxal 5'-phosphate</name>
        <dbReference type="ChEBI" id="CHEBI:597326"/>
    </cofactor>
</comment>
<keyword evidence="3 5" id="KW-0663">Pyridoxal phosphate</keyword>
<keyword evidence="4 6" id="KW-0456">Lyase</keyword>
<evidence type="ECO:0000256" key="6">
    <source>
        <dbReference type="RuleBase" id="RU000382"/>
    </source>
</evidence>
<comment type="similarity">
    <text evidence="2 6">Belongs to the group II decarboxylase family.</text>
</comment>
<dbReference type="Gene3D" id="3.40.640.10">
    <property type="entry name" value="Type I PLP-dependent aspartate aminotransferase-like (Major domain)"/>
    <property type="match status" value="1"/>
</dbReference>
<evidence type="ECO:0000256" key="2">
    <source>
        <dbReference type="ARBA" id="ARBA00009533"/>
    </source>
</evidence>
<dbReference type="GO" id="GO:0019752">
    <property type="term" value="P:carboxylic acid metabolic process"/>
    <property type="evidence" value="ECO:0007669"/>
    <property type="project" value="InterPro"/>
</dbReference>
<dbReference type="Gene3D" id="3.90.1150.10">
    <property type="entry name" value="Aspartate Aminotransferase, domain 1"/>
    <property type="match status" value="1"/>
</dbReference>
<dbReference type="GO" id="GO:0016831">
    <property type="term" value="F:carboxy-lyase activity"/>
    <property type="evidence" value="ECO:0007669"/>
    <property type="project" value="TreeGrafter"/>
</dbReference>
<dbReference type="PANTHER" id="PTHR11999">
    <property type="entry name" value="GROUP II PYRIDOXAL-5-PHOSPHATE DECARBOXYLASE"/>
    <property type="match status" value="1"/>
</dbReference>
<protein>
    <submittedName>
        <fullName evidence="7">Pyridoxal-dependent decarboxylase</fullName>
    </submittedName>
</protein>
<evidence type="ECO:0000313" key="8">
    <source>
        <dbReference type="Proteomes" id="UP000799324"/>
    </source>
</evidence>
<sequence length="504" mass="54913">MVEDSELITELSTAVSQLHTEAPPETVLPSEDVLATAREKLVQHLPGIGIGVQEAIRHIREEIAPAFNGSSRSSRYYGFVTGGSTPAASLADNLVTAYDQNVQVHLPQETVATNLEDTALSLLCELLELDPAQWPHRTFTTGATASNLLGLACGREFIIEEAVAARNDSNTSVGDLGIYEAMHRAGIDNIQILTTVPHSSLSKAASVLGIGRASVKTIATQDASHKIDVQLLKKLLEVPGTASIVAISASEVNTGLFATDGIKEMQEIRRLCDVYGAWIHVDGAFGILGRLLSHPDYEVIKRGCEGLDLADSITGDGHKLLNVPYDCGFFLSKHREIASCVFQNPNAAYLSTGDGIETIMSPLNIGLENSRRLRALPVYASLTAYGREGYREMLERQVILSRGIAEFVLDSEDFELLPKFEGSRAEVLSNIYIIVLFKAKNEGLNKELVQRIKASRRIYVSGTAWDGLPACRFAVSNWRADIEKDLPVIKEVLTEVVSSWKAQQ</sequence>
<dbReference type="Pfam" id="PF00282">
    <property type="entry name" value="Pyridoxal_deC"/>
    <property type="match status" value="1"/>
</dbReference>
<evidence type="ECO:0000256" key="3">
    <source>
        <dbReference type="ARBA" id="ARBA00022898"/>
    </source>
</evidence>